<accession>A0A847SNQ3</accession>
<dbReference type="Proteomes" id="UP000552864">
    <property type="component" value="Unassembled WGS sequence"/>
</dbReference>
<comment type="caution">
    <text evidence="2">The sequence shown here is derived from an EMBL/GenBank/DDBJ whole genome shotgun (WGS) entry which is preliminary data.</text>
</comment>
<protein>
    <submittedName>
        <fullName evidence="2">Uncharacterized protein</fullName>
    </submittedName>
</protein>
<dbReference type="EMBL" id="JABAHZ010000002">
    <property type="protein sequence ID" value="NLR78859.1"/>
    <property type="molecule type" value="Genomic_DNA"/>
</dbReference>
<gene>
    <name evidence="2" type="ORF">HGH91_09490</name>
</gene>
<keyword evidence="3" id="KW-1185">Reference proteome</keyword>
<feature type="chain" id="PRO_5032704331" evidence="1">
    <location>
        <begin position="22"/>
        <end position="236"/>
    </location>
</feature>
<reference evidence="2 3" key="1">
    <citation type="submission" date="2020-04" db="EMBL/GenBank/DDBJ databases">
        <authorList>
            <person name="Yin C."/>
        </authorList>
    </citation>
    <scope>NUCLEOTIDE SEQUENCE [LARGE SCALE GENOMIC DNA]</scope>
    <source>
        <strain evidence="2 3">Ak56</strain>
    </source>
</reference>
<evidence type="ECO:0000256" key="1">
    <source>
        <dbReference type="SAM" id="SignalP"/>
    </source>
</evidence>
<keyword evidence="1" id="KW-0732">Signal</keyword>
<name>A0A847SNQ3_9BACT</name>
<proteinExistence type="predicted"/>
<dbReference type="AlphaFoldDB" id="A0A847SNQ3"/>
<evidence type="ECO:0000313" key="3">
    <source>
        <dbReference type="Proteomes" id="UP000552864"/>
    </source>
</evidence>
<evidence type="ECO:0000313" key="2">
    <source>
        <dbReference type="EMBL" id="NLR78859.1"/>
    </source>
</evidence>
<sequence length="236" mass="27014">MKTIFLMAAASLMLLPACQHTAIPEKEKTVQIDTMQLIAPPAPSEQVASNEVSVVSRDTTTYIRFGNCYFSLDWIKPDAGRNDFERHPDSLFFLLAPSHSIEGQMLAVTTGETQRIQVSQRYETSVVIGDEPLRDWKHYRSPWESLPAEASNFFICKKYRTDESSRFPSVSLSLFQRYVRQHASPSAYARVARLTHFPQPPARIAISRYYIRLNGLQRHMSDEINKLLVIDVSFKK</sequence>
<feature type="signal peptide" evidence="1">
    <location>
        <begin position="1"/>
        <end position="21"/>
    </location>
</feature>
<organism evidence="2 3">
    <name type="scientific">Chitinophaga eiseniae</name>
    <dbReference type="NCBI Taxonomy" id="634771"/>
    <lineage>
        <taxon>Bacteria</taxon>
        <taxon>Pseudomonadati</taxon>
        <taxon>Bacteroidota</taxon>
        <taxon>Chitinophagia</taxon>
        <taxon>Chitinophagales</taxon>
        <taxon>Chitinophagaceae</taxon>
        <taxon>Chitinophaga</taxon>
    </lineage>
</organism>
<dbReference type="RefSeq" id="WP_168738222.1">
    <property type="nucleotide sequence ID" value="NZ_JABAHZ010000002.1"/>
</dbReference>